<evidence type="ECO:0000313" key="11">
    <source>
        <dbReference type="EMBL" id="CAH3133319.1"/>
    </source>
</evidence>
<dbReference type="EMBL" id="CALNXJ010000027">
    <property type="protein sequence ID" value="CAH3133319.1"/>
    <property type="molecule type" value="Genomic_DNA"/>
</dbReference>
<keyword evidence="6 9" id="KW-0472">Membrane</keyword>
<keyword evidence="2" id="KW-1003">Cell membrane</keyword>
<keyword evidence="4 9" id="KW-1133">Transmembrane helix</keyword>
<keyword evidence="5" id="KW-0297">G-protein coupled receptor</keyword>
<organism evidence="11 12">
    <name type="scientific">Pocillopora meandrina</name>
    <dbReference type="NCBI Taxonomy" id="46732"/>
    <lineage>
        <taxon>Eukaryota</taxon>
        <taxon>Metazoa</taxon>
        <taxon>Cnidaria</taxon>
        <taxon>Anthozoa</taxon>
        <taxon>Hexacorallia</taxon>
        <taxon>Scleractinia</taxon>
        <taxon>Astrocoeniina</taxon>
        <taxon>Pocilloporidae</taxon>
        <taxon>Pocillopora</taxon>
    </lineage>
</organism>
<evidence type="ECO:0000313" key="12">
    <source>
        <dbReference type="Proteomes" id="UP001159428"/>
    </source>
</evidence>
<evidence type="ECO:0000256" key="5">
    <source>
        <dbReference type="ARBA" id="ARBA00023040"/>
    </source>
</evidence>
<dbReference type="PANTHER" id="PTHR24248">
    <property type="entry name" value="ADRENERGIC RECEPTOR-RELATED G-PROTEIN COUPLED RECEPTOR"/>
    <property type="match status" value="1"/>
</dbReference>
<evidence type="ECO:0000259" key="10">
    <source>
        <dbReference type="PROSITE" id="PS50262"/>
    </source>
</evidence>
<keyword evidence="3 9" id="KW-0812">Transmembrane</keyword>
<evidence type="ECO:0000256" key="1">
    <source>
        <dbReference type="ARBA" id="ARBA00004651"/>
    </source>
</evidence>
<dbReference type="GO" id="GO:0004930">
    <property type="term" value="F:G protein-coupled receptor activity"/>
    <property type="evidence" value="ECO:0007669"/>
    <property type="project" value="UniProtKB-KW"/>
</dbReference>
<dbReference type="Pfam" id="PF00001">
    <property type="entry name" value="7tm_1"/>
    <property type="match status" value="1"/>
</dbReference>
<feature type="transmembrane region" description="Helical" evidence="9">
    <location>
        <begin position="81"/>
        <end position="105"/>
    </location>
</feature>
<proteinExistence type="predicted"/>
<dbReference type="AlphaFoldDB" id="A0AAU9X0Z4"/>
<sequence>METWFWIVGWFLSILTITGNGFIIFLVTSKRNLRTKTNAFVVSLALADLCVGITVVPTLFVCNKVAGCNSEDNMMYIVRNFFAFASVMNLCSLVLDRFIAVVQPLRYLSLMTRRRIIQMLSLSWSLPDGPKPCNDVYYKIPILVLNSAVNPLAYSFFKRDVKKEIKRRIWCAK</sequence>
<feature type="domain" description="G-protein coupled receptors family 1 profile" evidence="10">
    <location>
        <begin position="19"/>
        <end position="126"/>
    </location>
</feature>
<dbReference type="Gene3D" id="1.20.1070.10">
    <property type="entry name" value="Rhodopsin 7-helix transmembrane proteins"/>
    <property type="match status" value="1"/>
</dbReference>
<evidence type="ECO:0000256" key="7">
    <source>
        <dbReference type="ARBA" id="ARBA00023170"/>
    </source>
</evidence>
<evidence type="ECO:0000256" key="9">
    <source>
        <dbReference type="SAM" id="Phobius"/>
    </source>
</evidence>
<keyword evidence="12" id="KW-1185">Reference proteome</keyword>
<feature type="transmembrane region" description="Helical" evidence="9">
    <location>
        <begin position="6"/>
        <end position="27"/>
    </location>
</feature>
<gene>
    <name evidence="11" type="ORF">PMEA_00015012</name>
</gene>
<keyword evidence="7" id="KW-0675">Receptor</keyword>
<comment type="caution">
    <text evidence="11">The sequence shown here is derived from an EMBL/GenBank/DDBJ whole genome shotgun (WGS) entry which is preliminary data.</text>
</comment>
<evidence type="ECO:0000256" key="8">
    <source>
        <dbReference type="ARBA" id="ARBA00023224"/>
    </source>
</evidence>
<dbReference type="SUPFAM" id="SSF81321">
    <property type="entry name" value="Family A G protein-coupled receptor-like"/>
    <property type="match status" value="1"/>
</dbReference>
<reference evidence="11 12" key="1">
    <citation type="submission" date="2022-05" db="EMBL/GenBank/DDBJ databases">
        <authorList>
            <consortium name="Genoscope - CEA"/>
            <person name="William W."/>
        </authorList>
    </citation>
    <scope>NUCLEOTIDE SEQUENCE [LARGE SCALE GENOMIC DNA]</scope>
</reference>
<feature type="transmembrane region" description="Helical" evidence="9">
    <location>
        <begin position="39"/>
        <end position="61"/>
    </location>
</feature>
<dbReference type="Proteomes" id="UP001159428">
    <property type="component" value="Unassembled WGS sequence"/>
</dbReference>
<dbReference type="GO" id="GO:0005886">
    <property type="term" value="C:plasma membrane"/>
    <property type="evidence" value="ECO:0007669"/>
    <property type="project" value="UniProtKB-SubCell"/>
</dbReference>
<evidence type="ECO:0000256" key="3">
    <source>
        <dbReference type="ARBA" id="ARBA00022692"/>
    </source>
</evidence>
<accession>A0AAU9X0Z4</accession>
<protein>
    <recommendedName>
        <fullName evidence="10">G-protein coupled receptors family 1 profile domain-containing protein</fullName>
    </recommendedName>
</protein>
<dbReference type="InterPro" id="IPR000276">
    <property type="entry name" value="GPCR_Rhodpsn"/>
</dbReference>
<dbReference type="InterPro" id="IPR017452">
    <property type="entry name" value="GPCR_Rhodpsn_7TM"/>
</dbReference>
<evidence type="ECO:0000256" key="2">
    <source>
        <dbReference type="ARBA" id="ARBA00022475"/>
    </source>
</evidence>
<dbReference type="PROSITE" id="PS50262">
    <property type="entry name" value="G_PROTEIN_RECEP_F1_2"/>
    <property type="match status" value="1"/>
</dbReference>
<name>A0AAU9X0Z4_9CNID</name>
<evidence type="ECO:0000256" key="6">
    <source>
        <dbReference type="ARBA" id="ARBA00023136"/>
    </source>
</evidence>
<keyword evidence="8" id="KW-0807">Transducer</keyword>
<evidence type="ECO:0000256" key="4">
    <source>
        <dbReference type="ARBA" id="ARBA00022989"/>
    </source>
</evidence>
<dbReference type="PRINTS" id="PR00237">
    <property type="entry name" value="GPCRRHODOPSN"/>
</dbReference>
<comment type="subcellular location">
    <subcellularLocation>
        <location evidence="1">Cell membrane</location>
        <topology evidence="1">Multi-pass membrane protein</topology>
    </subcellularLocation>
</comment>